<comment type="cofactor">
    <cofactor evidence="1">
        <name>Mg(2+)</name>
        <dbReference type="ChEBI" id="CHEBI:18420"/>
    </cofactor>
</comment>
<dbReference type="EMBL" id="CP109495">
    <property type="protein sequence ID" value="WUX51404.1"/>
    <property type="molecule type" value="Genomic_DNA"/>
</dbReference>
<dbReference type="InterPro" id="IPR040442">
    <property type="entry name" value="Pyrv_kinase-like_dom_sf"/>
</dbReference>
<protein>
    <recommendedName>
        <fullName evidence="6">HpcH/HpaI aldolase/citrate lyase domain-containing protein</fullName>
    </recommendedName>
</protein>
<keyword evidence="2" id="KW-0479">Metal-binding</keyword>
<sequence length="74" mass="7640">MAIHPSHVPVINAVFSPRPDELARAARLVAAVEDGQGRGAGAVTFEGEMADEAMAATARLSLEQRAAYPAPPSA</sequence>
<evidence type="ECO:0000256" key="2">
    <source>
        <dbReference type="ARBA" id="ARBA00022723"/>
    </source>
</evidence>
<reference evidence="4" key="1">
    <citation type="submission" date="2022-10" db="EMBL/GenBank/DDBJ databases">
        <title>The complete genomes of actinobacterial strains from the NBC collection.</title>
        <authorList>
            <person name="Joergensen T.S."/>
            <person name="Alvarez Arevalo M."/>
            <person name="Sterndorff E.B."/>
            <person name="Faurdal D."/>
            <person name="Vuksanovic O."/>
            <person name="Mourched A.-S."/>
            <person name="Charusanti P."/>
            <person name="Shaw S."/>
            <person name="Blin K."/>
            <person name="Weber T."/>
        </authorList>
    </citation>
    <scope>NUCLEOTIDE SEQUENCE</scope>
    <source>
        <strain evidence="4">NBC_01432</strain>
    </source>
</reference>
<name>A0ABZ1ZYR1_STRNV</name>
<accession>A0ABZ1ZYR1</accession>
<dbReference type="PANTHER" id="PTHR32308:SF0">
    <property type="entry name" value="HPCH_HPAI ALDOLASE_CITRATE LYASE DOMAIN-CONTAINING PROTEIN"/>
    <property type="match status" value="1"/>
</dbReference>
<evidence type="ECO:0000313" key="4">
    <source>
        <dbReference type="EMBL" id="WUX51404.1"/>
    </source>
</evidence>
<dbReference type="Proteomes" id="UP001432209">
    <property type="component" value="Chromosome"/>
</dbReference>
<gene>
    <name evidence="4" type="ORF">OG442_07590</name>
</gene>
<proteinExistence type="predicted"/>
<keyword evidence="5" id="KW-1185">Reference proteome</keyword>
<evidence type="ECO:0000256" key="3">
    <source>
        <dbReference type="ARBA" id="ARBA00022842"/>
    </source>
</evidence>
<keyword evidence="3" id="KW-0460">Magnesium</keyword>
<organism evidence="4 5">
    <name type="scientific">Streptomyces niveus</name>
    <name type="common">Streptomyces spheroides</name>
    <dbReference type="NCBI Taxonomy" id="193462"/>
    <lineage>
        <taxon>Bacteria</taxon>
        <taxon>Bacillati</taxon>
        <taxon>Actinomycetota</taxon>
        <taxon>Actinomycetes</taxon>
        <taxon>Kitasatosporales</taxon>
        <taxon>Streptomycetaceae</taxon>
        <taxon>Streptomyces</taxon>
    </lineage>
</organism>
<evidence type="ECO:0000256" key="1">
    <source>
        <dbReference type="ARBA" id="ARBA00001946"/>
    </source>
</evidence>
<evidence type="ECO:0008006" key="6">
    <source>
        <dbReference type="Google" id="ProtNLM"/>
    </source>
</evidence>
<dbReference type="PANTHER" id="PTHR32308">
    <property type="entry name" value="LYASE BETA SUBUNIT, PUTATIVE (AFU_ORTHOLOGUE AFUA_4G13030)-RELATED"/>
    <property type="match status" value="1"/>
</dbReference>
<evidence type="ECO:0000313" key="5">
    <source>
        <dbReference type="Proteomes" id="UP001432209"/>
    </source>
</evidence>
<dbReference type="Gene3D" id="3.20.20.60">
    <property type="entry name" value="Phosphoenolpyruvate-binding domains"/>
    <property type="match status" value="1"/>
</dbReference>
<dbReference type="RefSeq" id="WP_329075062.1">
    <property type="nucleotide sequence ID" value="NZ_CP109495.1"/>
</dbReference>